<keyword evidence="10 14" id="KW-0267">Excision nuclease</keyword>
<feature type="domain" description="XPG N-terminal" evidence="17">
    <location>
        <begin position="1"/>
        <end position="105"/>
    </location>
</feature>
<keyword evidence="7 14" id="KW-0228">DNA excision</keyword>
<evidence type="ECO:0000256" key="14">
    <source>
        <dbReference type="RuleBase" id="RU910737"/>
    </source>
</evidence>
<dbReference type="FunFam" id="3.40.50.1010:FF:000002">
    <property type="entry name" value="Exonuclease 1, putative"/>
    <property type="match status" value="1"/>
</dbReference>
<accession>A0A2R6WTT1</accession>
<evidence type="ECO:0000256" key="2">
    <source>
        <dbReference type="ARBA" id="ARBA00010563"/>
    </source>
</evidence>
<evidence type="ECO:0000256" key="8">
    <source>
        <dbReference type="ARBA" id="ARBA00022801"/>
    </source>
</evidence>
<feature type="compositionally biased region" description="Polar residues" evidence="15">
    <location>
        <begin position="716"/>
        <end position="725"/>
    </location>
</feature>
<dbReference type="GO" id="GO:0003677">
    <property type="term" value="F:DNA binding"/>
    <property type="evidence" value="ECO:0007669"/>
    <property type="project" value="UniProtKB-UniRule"/>
</dbReference>
<dbReference type="InterPro" id="IPR036279">
    <property type="entry name" value="5-3_exonuclease_C_sf"/>
</dbReference>
<feature type="compositionally biased region" description="Polar residues" evidence="15">
    <location>
        <begin position="646"/>
        <end position="657"/>
    </location>
</feature>
<dbReference type="OrthoDB" id="26491at2759"/>
<comment type="cofactor">
    <cofactor evidence="14">
        <name>Mg(2+)</name>
        <dbReference type="ChEBI" id="CHEBI:18420"/>
    </cofactor>
    <text evidence="14">Binds 2 magnesium ions per subunit. They probably participate in the reaction catalyzed by the enzyme. May bind an additional third magnesium ion after substrate binding.</text>
</comment>
<keyword evidence="6 14" id="KW-0227">DNA damage</keyword>
<dbReference type="InterPro" id="IPR044752">
    <property type="entry name" value="PIN-like_EXO1"/>
</dbReference>
<dbReference type="InterPro" id="IPR006084">
    <property type="entry name" value="XPG/Rad2"/>
</dbReference>
<evidence type="ECO:0000256" key="3">
    <source>
        <dbReference type="ARBA" id="ARBA00020324"/>
    </source>
</evidence>
<feature type="region of interest" description="Disordered" evidence="15">
    <location>
        <begin position="631"/>
        <end position="728"/>
    </location>
</feature>
<evidence type="ECO:0000256" key="5">
    <source>
        <dbReference type="ARBA" id="ARBA00022723"/>
    </source>
</evidence>
<dbReference type="InterPro" id="IPR019974">
    <property type="entry name" value="XPG_CS"/>
</dbReference>
<organism evidence="18 19">
    <name type="scientific">Marchantia polymorpha</name>
    <name type="common">Common liverwort</name>
    <name type="synonym">Marchantia aquatica</name>
    <dbReference type="NCBI Taxonomy" id="3197"/>
    <lineage>
        <taxon>Eukaryota</taxon>
        <taxon>Viridiplantae</taxon>
        <taxon>Streptophyta</taxon>
        <taxon>Embryophyta</taxon>
        <taxon>Marchantiophyta</taxon>
        <taxon>Marchantiopsida</taxon>
        <taxon>Marchantiidae</taxon>
        <taxon>Marchantiales</taxon>
        <taxon>Marchantiaceae</taxon>
        <taxon>Marchantia</taxon>
    </lineage>
</organism>
<comment type="function">
    <text evidence="14">5'-&gt;3' double-stranded DNA exonuclease which may also possess a cryptic 3'-&gt;5' double-stranded DNA exonuclease activity. Functions in DNA mismatch repair.</text>
</comment>
<evidence type="ECO:0000313" key="19">
    <source>
        <dbReference type="Proteomes" id="UP000244005"/>
    </source>
</evidence>
<reference evidence="18" key="2">
    <citation type="submission" date="2017-12" db="EMBL/GenBank/DDBJ databases">
        <title>WGS assembly of Marchantia polymorpha.</title>
        <authorList>
            <person name="Bowman J.L."/>
            <person name="Kohchi T."/>
            <person name="Yamato K.T."/>
            <person name="Jenkins J."/>
            <person name="Shu S."/>
            <person name="Ishizaki K."/>
            <person name="Yamaoka S."/>
            <person name="Nishihama R."/>
            <person name="Nakamura Y."/>
            <person name="Berger F."/>
            <person name="Adam C."/>
            <person name="Aki S.S."/>
            <person name="Althoff F."/>
            <person name="Araki T."/>
            <person name="Arteaga-Vazquez M.A."/>
            <person name="Balasubrmanian S."/>
            <person name="Bauer D."/>
            <person name="Boehm C.R."/>
            <person name="Briginshaw L."/>
            <person name="Caballero-Perez J."/>
            <person name="Catarino B."/>
            <person name="Chen F."/>
            <person name="Chiyoda S."/>
            <person name="Chovatia M."/>
            <person name="Davies K.M."/>
            <person name="Delmans M."/>
            <person name="Demura T."/>
            <person name="Dierschke T."/>
            <person name="Dolan L."/>
            <person name="Dorantes-Acosta A.E."/>
            <person name="Eklund D.M."/>
            <person name="Florent S.N."/>
            <person name="Flores-Sandoval E."/>
            <person name="Fujiyama A."/>
            <person name="Fukuzawa H."/>
            <person name="Galik B."/>
            <person name="Grimanelli D."/>
            <person name="Grimwood J."/>
            <person name="Grossniklaus U."/>
            <person name="Hamada T."/>
            <person name="Haseloff J."/>
            <person name="Hetherington A.J."/>
            <person name="Higo A."/>
            <person name="Hirakawa Y."/>
            <person name="Hundley H.N."/>
            <person name="Ikeda Y."/>
            <person name="Inoue K."/>
            <person name="Inoue S."/>
            <person name="Ishida S."/>
            <person name="Jia Q."/>
            <person name="Kakita M."/>
            <person name="Kanazawa T."/>
            <person name="Kawai Y."/>
            <person name="Kawashima T."/>
            <person name="Kennedy M."/>
            <person name="Kinose K."/>
            <person name="Kinoshita T."/>
            <person name="Kohara Y."/>
            <person name="Koide E."/>
            <person name="Komatsu K."/>
            <person name="Kopischke S."/>
            <person name="Kubo M."/>
            <person name="Kyozuka J."/>
            <person name="Lagercrantz U."/>
            <person name="Lin S.S."/>
            <person name="Lindquist E."/>
            <person name="Lipzen A.M."/>
            <person name="Lu C."/>
            <person name="Luna E.D."/>
            <person name="Martienssen R.A."/>
            <person name="Minamino N."/>
            <person name="Mizutani M."/>
            <person name="Mizutani M."/>
            <person name="Mochizuki N."/>
            <person name="Monte I."/>
            <person name="Mosher R."/>
            <person name="Nagasaki H."/>
            <person name="Nakagami H."/>
            <person name="Naramoto S."/>
            <person name="Nishitani K."/>
            <person name="Ohtani M."/>
            <person name="Okamoto T."/>
            <person name="Okumura M."/>
            <person name="Phillips J."/>
            <person name="Pollak B."/>
            <person name="Reinders A."/>
            <person name="Roevekamp M."/>
            <person name="Sano R."/>
            <person name="Sawa S."/>
            <person name="Schmid M.W."/>
            <person name="Shirakawa M."/>
            <person name="Solano R."/>
            <person name="Spunde A."/>
            <person name="Suetsugu N."/>
            <person name="Sugano S."/>
            <person name="Sugiyama A."/>
            <person name="Sun R."/>
            <person name="Suzuki Y."/>
            <person name="Takenaka M."/>
            <person name="Takezawa D."/>
            <person name="Tomogane H."/>
            <person name="Tsuzuki M."/>
            <person name="Ueda T."/>
            <person name="Umeda M."/>
            <person name="Ward J.M."/>
            <person name="Watanabe Y."/>
            <person name="Yazaki K."/>
            <person name="Yokoyama R."/>
            <person name="Yoshitake Y."/>
            <person name="Yotsui I."/>
            <person name="Zachgo S."/>
            <person name="Schmutz J."/>
        </authorList>
    </citation>
    <scope>NUCLEOTIDE SEQUENCE [LARGE SCALE GENOMIC DNA]</scope>
    <source>
        <strain evidence="18">Tak-1</strain>
    </source>
</reference>
<dbReference type="PRINTS" id="PR00853">
    <property type="entry name" value="XPGRADSUPER"/>
</dbReference>
<keyword evidence="9 14" id="KW-0460">Magnesium</keyword>
<dbReference type="CDD" id="cd09857">
    <property type="entry name" value="PIN_EXO1"/>
    <property type="match status" value="1"/>
</dbReference>
<keyword evidence="8 14" id="KW-0378">Hydrolase</keyword>
<comment type="function">
    <text evidence="13">Putative 5'-&gt;3' double-stranded DNA exonuclease which may also contain a cryptic 3'-&gt;5' double-stranded DNA exonuclease activity. May be involved in DNA mismatch repair (MMR).</text>
</comment>
<keyword evidence="5 14" id="KW-0479">Metal-binding</keyword>
<dbReference type="GO" id="GO:0006281">
    <property type="term" value="P:DNA repair"/>
    <property type="evidence" value="ECO:0007669"/>
    <property type="project" value="UniProtKB-UniRule"/>
</dbReference>
<feature type="region of interest" description="Disordered" evidence="15">
    <location>
        <begin position="534"/>
        <end position="563"/>
    </location>
</feature>
<feature type="domain" description="XPG-I" evidence="16">
    <location>
        <begin position="144"/>
        <end position="213"/>
    </location>
</feature>
<dbReference type="EMBL" id="KZ772730">
    <property type="protein sequence ID" value="PTQ37273.1"/>
    <property type="molecule type" value="Genomic_DNA"/>
</dbReference>
<evidence type="ECO:0000256" key="13">
    <source>
        <dbReference type="ARBA" id="ARBA00060210"/>
    </source>
</evidence>
<keyword evidence="12 14" id="KW-0539">Nucleus</keyword>
<keyword evidence="4 14" id="KW-0540">Nuclease</keyword>
<dbReference type="AlphaFoldDB" id="A0A2R6WTT1"/>
<evidence type="ECO:0000313" key="18">
    <source>
        <dbReference type="EMBL" id="PTQ37272.1"/>
    </source>
</evidence>
<dbReference type="Pfam" id="PF00752">
    <property type="entry name" value="XPG_N"/>
    <property type="match status" value="1"/>
</dbReference>
<feature type="compositionally biased region" description="Polar residues" evidence="15">
    <location>
        <begin position="387"/>
        <end position="409"/>
    </location>
</feature>
<dbReference type="InterPro" id="IPR006085">
    <property type="entry name" value="XPG_DNA_repair_N"/>
</dbReference>
<comment type="similarity">
    <text evidence="2 14">Belongs to the XPG/RAD2 endonuclease family. EXO1 subfamily.</text>
</comment>
<dbReference type="GO" id="GO:0005634">
    <property type="term" value="C:nucleus"/>
    <property type="evidence" value="ECO:0007669"/>
    <property type="project" value="UniProtKB-SubCell"/>
</dbReference>
<gene>
    <name evidence="18" type="ORF">MARPO_0058s0059</name>
</gene>
<evidence type="ECO:0000256" key="15">
    <source>
        <dbReference type="SAM" id="MobiDB-lite"/>
    </source>
</evidence>
<dbReference type="Gene3D" id="3.40.50.1010">
    <property type="entry name" value="5'-nuclease"/>
    <property type="match status" value="1"/>
</dbReference>
<dbReference type="EMBL" id="KZ772730">
    <property type="protein sequence ID" value="PTQ37272.1"/>
    <property type="molecule type" value="Genomic_DNA"/>
</dbReference>
<dbReference type="GO" id="GO:0046872">
    <property type="term" value="F:metal ion binding"/>
    <property type="evidence" value="ECO:0007669"/>
    <property type="project" value="UniProtKB-UniRule"/>
</dbReference>
<dbReference type="GO" id="GO:0035312">
    <property type="term" value="F:5'-3' DNA exonuclease activity"/>
    <property type="evidence" value="ECO:0007669"/>
    <property type="project" value="UniProtKB-UniRule"/>
</dbReference>
<dbReference type="SMART" id="SM00279">
    <property type="entry name" value="HhH2"/>
    <property type="match status" value="1"/>
</dbReference>
<keyword evidence="14" id="KW-0269">Exonuclease</keyword>
<protein>
    <recommendedName>
        <fullName evidence="3 14">Exonuclease 1</fullName>
        <ecNumber evidence="14">3.1.-.-</ecNumber>
    </recommendedName>
</protein>
<dbReference type="SMART" id="SM00484">
    <property type="entry name" value="XPGI"/>
    <property type="match status" value="1"/>
</dbReference>
<dbReference type="SMART" id="SM00485">
    <property type="entry name" value="XPGN"/>
    <property type="match status" value="1"/>
</dbReference>
<evidence type="ECO:0000256" key="12">
    <source>
        <dbReference type="ARBA" id="ARBA00023242"/>
    </source>
</evidence>
<evidence type="ECO:0000259" key="17">
    <source>
        <dbReference type="SMART" id="SM00485"/>
    </source>
</evidence>
<dbReference type="GO" id="GO:0017108">
    <property type="term" value="F:5'-flap endonuclease activity"/>
    <property type="evidence" value="ECO:0000318"/>
    <property type="project" value="GO_Central"/>
</dbReference>
<dbReference type="EC" id="3.1.-.-" evidence="14"/>
<dbReference type="FunFam" id="1.10.150.20:FF:000011">
    <property type="entry name" value="exonuclease 1"/>
    <property type="match status" value="1"/>
</dbReference>
<dbReference type="CDD" id="cd09901">
    <property type="entry name" value="H3TH_FEN1-like"/>
    <property type="match status" value="1"/>
</dbReference>
<evidence type="ECO:0000256" key="10">
    <source>
        <dbReference type="ARBA" id="ARBA00022881"/>
    </source>
</evidence>
<comment type="subcellular location">
    <subcellularLocation>
        <location evidence="1 14">Nucleus</location>
    </subcellularLocation>
</comment>
<evidence type="ECO:0000259" key="16">
    <source>
        <dbReference type="SMART" id="SM00484"/>
    </source>
</evidence>
<sequence length="737" mass="80687">MGIQGLLQALKPYIEAVHVKKYSGQRVGIDAYSWLHKGAYACSMELHQDDTRSKRRRLPAYVHYCMHRIRMLKYNHVTPVVVFDGGRLPLKAMTEQDRRRRRETNLENAQRKQADGDMLGAQELFQRSVEITPAMAHELIEVLREEGVEFVVAPYEADAQLAYLAGLPKQKGGIVAVISEDSDLLAYGCKSVLFKMDRYGHCEEICLQKLFECEETPAKSLCFKGFTQDLFLGMCVMAGCDFLPSIPGIGVKRAHALLAKYRSIPRVLSKLKMEKPKVFPENYMSDFSQAKAIFSHARVYDREERSLVLLNPLSEELLEEFDGDTDFLGPGLPQSRAKAIAEGRLDPITMEAFNSVPSPKTPGLAFGEKKEFKKNLDSTPSPITPFSMYSSKKGSPKFSQLSNSRQGSKPATFPATAFSMFGSKRKTLNIFDSPPLQASESDGRIEPDSEKAFWCGTAEELIGSLVVNTHTVSTTKSFRPLGNDDNSEASQGYITNVQISSEIDCSVSERTSNDPTEADNAVFPKLKFSAHGSNSEASQSWSANVPKNPFKRKASGNSSCSLPVAHQDSRVASAEVQRAAEEIDDPSTCCSAGESILTSLRETTGDDSDCQVLSPAKIRLVIGEANLASQTGSVTGPAMEDEDESSSSVLTELSPNCQRRETSPSDDFVTAEAPRPVSAHGSAGKSFARSRLGKVSKSKFSGHADRSSGGKKLKAKNSSPMTPTQGGILKFFKPVTL</sequence>
<dbReference type="PROSITE" id="PS00842">
    <property type="entry name" value="XPG_2"/>
    <property type="match status" value="1"/>
</dbReference>
<evidence type="ECO:0000256" key="1">
    <source>
        <dbReference type="ARBA" id="ARBA00004123"/>
    </source>
</evidence>
<dbReference type="InterPro" id="IPR006086">
    <property type="entry name" value="XPG-I_dom"/>
</dbReference>
<reference evidence="19" key="1">
    <citation type="journal article" date="2017" name="Cell">
        <title>Insights into land plant evolution garnered from the Marchantia polymorpha genome.</title>
        <authorList>
            <person name="Bowman J.L."/>
            <person name="Kohchi T."/>
            <person name="Yamato K.T."/>
            <person name="Jenkins J."/>
            <person name="Shu S."/>
            <person name="Ishizaki K."/>
            <person name="Yamaoka S."/>
            <person name="Nishihama R."/>
            <person name="Nakamura Y."/>
            <person name="Berger F."/>
            <person name="Adam C."/>
            <person name="Aki S.S."/>
            <person name="Althoff F."/>
            <person name="Araki T."/>
            <person name="Arteaga-Vazquez M.A."/>
            <person name="Balasubrmanian S."/>
            <person name="Barry K."/>
            <person name="Bauer D."/>
            <person name="Boehm C.R."/>
            <person name="Briginshaw L."/>
            <person name="Caballero-Perez J."/>
            <person name="Catarino B."/>
            <person name="Chen F."/>
            <person name="Chiyoda S."/>
            <person name="Chovatia M."/>
            <person name="Davies K.M."/>
            <person name="Delmans M."/>
            <person name="Demura T."/>
            <person name="Dierschke T."/>
            <person name="Dolan L."/>
            <person name="Dorantes-Acosta A.E."/>
            <person name="Eklund D.M."/>
            <person name="Florent S.N."/>
            <person name="Flores-Sandoval E."/>
            <person name="Fujiyama A."/>
            <person name="Fukuzawa H."/>
            <person name="Galik B."/>
            <person name="Grimanelli D."/>
            <person name="Grimwood J."/>
            <person name="Grossniklaus U."/>
            <person name="Hamada T."/>
            <person name="Haseloff J."/>
            <person name="Hetherington A.J."/>
            <person name="Higo A."/>
            <person name="Hirakawa Y."/>
            <person name="Hundley H.N."/>
            <person name="Ikeda Y."/>
            <person name="Inoue K."/>
            <person name="Inoue S.I."/>
            <person name="Ishida S."/>
            <person name="Jia Q."/>
            <person name="Kakita M."/>
            <person name="Kanazawa T."/>
            <person name="Kawai Y."/>
            <person name="Kawashima T."/>
            <person name="Kennedy M."/>
            <person name="Kinose K."/>
            <person name="Kinoshita T."/>
            <person name="Kohara Y."/>
            <person name="Koide E."/>
            <person name="Komatsu K."/>
            <person name="Kopischke S."/>
            <person name="Kubo M."/>
            <person name="Kyozuka J."/>
            <person name="Lagercrantz U."/>
            <person name="Lin S.S."/>
            <person name="Lindquist E."/>
            <person name="Lipzen A.M."/>
            <person name="Lu C.W."/>
            <person name="De Luna E."/>
            <person name="Martienssen R.A."/>
            <person name="Minamino N."/>
            <person name="Mizutani M."/>
            <person name="Mizutani M."/>
            <person name="Mochizuki N."/>
            <person name="Monte I."/>
            <person name="Mosher R."/>
            <person name="Nagasaki H."/>
            <person name="Nakagami H."/>
            <person name="Naramoto S."/>
            <person name="Nishitani K."/>
            <person name="Ohtani M."/>
            <person name="Okamoto T."/>
            <person name="Okumura M."/>
            <person name="Phillips J."/>
            <person name="Pollak B."/>
            <person name="Reinders A."/>
            <person name="Rovekamp M."/>
            <person name="Sano R."/>
            <person name="Sawa S."/>
            <person name="Schmid M.W."/>
            <person name="Shirakawa M."/>
            <person name="Solano R."/>
            <person name="Spunde A."/>
            <person name="Suetsugu N."/>
            <person name="Sugano S."/>
            <person name="Sugiyama A."/>
            <person name="Sun R."/>
            <person name="Suzuki Y."/>
            <person name="Takenaka M."/>
            <person name="Takezawa D."/>
            <person name="Tomogane H."/>
            <person name="Tsuzuki M."/>
            <person name="Ueda T."/>
            <person name="Umeda M."/>
            <person name="Ward J.M."/>
            <person name="Watanabe Y."/>
            <person name="Yazaki K."/>
            <person name="Yokoyama R."/>
            <person name="Yoshitake Y."/>
            <person name="Yotsui I."/>
            <person name="Zachgo S."/>
            <person name="Schmutz J."/>
        </authorList>
    </citation>
    <scope>NUCLEOTIDE SEQUENCE [LARGE SCALE GENOMIC DNA]</scope>
    <source>
        <strain evidence="19">Tak-1</strain>
    </source>
</reference>
<dbReference type="InterPro" id="IPR008918">
    <property type="entry name" value="HhH2"/>
</dbReference>
<keyword evidence="14" id="KW-0238">DNA-binding</keyword>
<proteinExistence type="inferred from homology"/>
<dbReference type="PANTHER" id="PTHR11081:SF8">
    <property type="entry name" value="EXONUCLEASE 1"/>
    <property type="match status" value="1"/>
</dbReference>
<dbReference type="Gene3D" id="1.10.150.20">
    <property type="entry name" value="5' to 3' exonuclease, C-terminal subdomain"/>
    <property type="match status" value="1"/>
</dbReference>
<evidence type="ECO:0000256" key="11">
    <source>
        <dbReference type="ARBA" id="ARBA00023204"/>
    </source>
</evidence>
<evidence type="ECO:0000256" key="9">
    <source>
        <dbReference type="ARBA" id="ARBA00022842"/>
    </source>
</evidence>
<evidence type="ECO:0000256" key="6">
    <source>
        <dbReference type="ARBA" id="ARBA00022763"/>
    </source>
</evidence>
<dbReference type="Pfam" id="PF00867">
    <property type="entry name" value="XPG_I"/>
    <property type="match status" value="1"/>
</dbReference>
<keyword evidence="19" id="KW-1185">Reference proteome</keyword>
<feature type="region of interest" description="Disordered" evidence="15">
    <location>
        <begin position="375"/>
        <end position="410"/>
    </location>
</feature>
<dbReference type="Proteomes" id="UP000244005">
    <property type="component" value="Unassembled WGS sequence"/>
</dbReference>
<evidence type="ECO:0000256" key="7">
    <source>
        <dbReference type="ARBA" id="ARBA00022769"/>
    </source>
</evidence>
<feature type="compositionally biased region" description="Polar residues" evidence="15">
    <location>
        <begin position="534"/>
        <end position="545"/>
    </location>
</feature>
<dbReference type="InterPro" id="IPR029060">
    <property type="entry name" value="PIN-like_dom_sf"/>
</dbReference>
<evidence type="ECO:0000256" key="4">
    <source>
        <dbReference type="ARBA" id="ARBA00022722"/>
    </source>
</evidence>
<keyword evidence="11 14" id="KW-0234">DNA repair</keyword>
<dbReference type="SUPFAM" id="SSF88723">
    <property type="entry name" value="PIN domain-like"/>
    <property type="match status" value="1"/>
</dbReference>
<name>A0A2R6WTT1_MARPO</name>
<dbReference type="PANTHER" id="PTHR11081">
    <property type="entry name" value="FLAP ENDONUCLEASE FAMILY MEMBER"/>
    <property type="match status" value="1"/>
</dbReference>
<dbReference type="SUPFAM" id="SSF47807">
    <property type="entry name" value="5' to 3' exonuclease, C-terminal subdomain"/>
    <property type="match status" value="1"/>
</dbReference>